<dbReference type="InterPro" id="IPR029063">
    <property type="entry name" value="SAM-dependent_MTases_sf"/>
</dbReference>
<dbReference type="AlphaFoldDB" id="A0A6N6VQ73"/>
<dbReference type="PANTHER" id="PTHR11006:SF4">
    <property type="entry name" value="PROTEIN ARGININE N-METHYLTRANSFERASE 7"/>
    <property type="match status" value="1"/>
</dbReference>
<reference evidence="1 2" key="1">
    <citation type="submission" date="2019-10" db="EMBL/GenBank/DDBJ databases">
        <title>New species of Slilvanegrellaceae.</title>
        <authorList>
            <person name="Pitt A."/>
            <person name="Hahn M.W."/>
        </authorList>
    </citation>
    <scope>NUCLEOTIDE SEQUENCE [LARGE SCALE GENOMIC DNA]</scope>
    <source>
        <strain evidence="1 2">SP-Ram-0.45-NSY-1</strain>
    </source>
</reference>
<dbReference type="PANTHER" id="PTHR11006">
    <property type="entry name" value="PROTEIN ARGININE N-METHYLTRANSFERASE"/>
    <property type="match status" value="1"/>
</dbReference>
<dbReference type="SUPFAM" id="SSF53335">
    <property type="entry name" value="S-adenosyl-L-methionine-dependent methyltransferases"/>
    <property type="match status" value="1"/>
</dbReference>
<gene>
    <name evidence="1" type="ORF">GCL60_13235</name>
</gene>
<keyword evidence="2" id="KW-1185">Reference proteome</keyword>
<dbReference type="RefSeq" id="WP_153421217.1">
    <property type="nucleotide sequence ID" value="NZ_WFLM01000005.1"/>
</dbReference>
<dbReference type="InterPro" id="IPR025799">
    <property type="entry name" value="Arg_MeTrfase"/>
</dbReference>
<accession>A0A6N6VQ73</accession>
<evidence type="ECO:0008006" key="3">
    <source>
        <dbReference type="Google" id="ProtNLM"/>
    </source>
</evidence>
<dbReference type="EMBL" id="WFLM01000005">
    <property type="protein sequence ID" value="KAB8036802.1"/>
    <property type="molecule type" value="Genomic_DNA"/>
</dbReference>
<protein>
    <recommendedName>
        <fullName evidence="3">Methyltransferase domain-containing protein</fullName>
    </recommendedName>
</protein>
<comment type="caution">
    <text evidence="1">The sequence shown here is derived from an EMBL/GenBank/DDBJ whole genome shotgun (WGS) entry which is preliminary data.</text>
</comment>
<dbReference type="GO" id="GO:0016274">
    <property type="term" value="F:protein-arginine N-methyltransferase activity"/>
    <property type="evidence" value="ECO:0007669"/>
    <property type="project" value="InterPro"/>
</dbReference>
<sequence>MSKQNTKQQILKLKVAKGLRFRIAEDGNSYASISSSSGEFYMAPEVLSIISLLSNKNLNLTLKDIPKHLNNHFKNVSTNLPLEEECEALIDDLVGAGILIKENDSQTKHMQSDGFGDPWAQWTMLADKYRSEAYFNSLKKHINPSSIVLDVGSGTGFLSGISLHLGAKKVIAIEETSAANNIKPIFQKLDLQASNKNFVLHNINSFDVKLNDDISIIVSELFGNDPFQEGVIPTLREIGSRFFNKTITCIPKKVTVFFDIVDIQSNPALHRIQAFQNFKDKKFFKETFLNDFLISAGNTLDLEDISFSLALGKSDFNKATKSTVIGETRLDPPPYFSKDLNKHPFFGKKTIKITKDCQNSIALIWFRVELTDDIFISSLVSENDACAHWSPIAIPLKKSLKENDFIEIQHQLNDEENYIHCNIYHNKEKIGSR</sequence>
<dbReference type="OrthoDB" id="5289482at2"/>
<evidence type="ECO:0000313" key="1">
    <source>
        <dbReference type="EMBL" id="KAB8036802.1"/>
    </source>
</evidence>
<evidence type="ECO:0000313" key="2">
    <source>
        <dbReference type="Proteomes" id="UP000437748"/>
    </source>
</evidence>
<organism evidence="1 2">
    <name type="scientific">Silvanigrella paludirubra</name>
    <dbReference type="NCBI Taxonomy" id="2499159"/>
    <lineage>
        <taxon>Bacteria</taxon>
        <taxon>Pseudomonadati</taxon>
        <taxon>Bdellovibrionota</taxon>
        <taxon>Oligoflexia</taxon>
        <taxon>Silvanigrellales</taxon>
        <taxon>Silvanigrellaceae</taxon>
        <taxon>Silvanigrella</taxon>
    </lineage>
</organism>
<dbReference type="GO" id="GO:0042054">
    <property type="term" value="F:histone methyltransferase activity"/>
    <property type="evidence" value="ECO:0007669"/>
    <property type="project" value="TreeGrafter"/>
</dbReference>
<dbReference type="Gene3D" id="3.40.50.150">
    <property type="entry name" value="Vaccinia Virus protein VP39"/>
    <property type="match status" value="1"/>
</dbReference>
<proteinExistence type="predicted"/>
<dbReference type="Proteomes" id="UP000437748">
    <property type="component" value="Unassembled WGS sequence"/>
</dbReference>
<name>A0A6N6VQ73_9BACT</name>